<feature type="signal peptide" evidence="1">
    <location>
        <begin position="1"/>
        <end position="24"/>
    </location>
</feature>
<accession>A0A1H7KII5</accession>
<reference evidence="3" key="1">
    <citation type="submission" date="2016-10" db="EMBL/GenBank/DDBJ databases">
        <authorList>
            <person name="Varghese N."/>
            <person name="Submissions S."/>
        </authorList>
    </citation>
    <scope>NUCLEOTIDE SEQUENCE [LARGE SCALE GENOMIC DNA]</scope>
    <source>
        <strain evidence="3">CGMCC 1.9127</strain>
    </source>
</reference>
<name>A0A1H7KII5_9GAMM</name>
<evidence type="ECO:0008006" key="4">
    <source>
        <dbReference type="Google" id="ProtNLM"/>
    </source>
</evidence>
<evidence type="ECO:0000313" key="3">
    <source>
        <dbReference type="Proteomes" id="UP000199297"/>
    </source>
</evidence>
<evidence type="ECO:0000256" key="1">
    <source>
        <dbReference type="SAM" id="SignalP"/>
    </source>
</evidence>
<feature type="chain" id="PRO_5011570822" description="DUF3466 family protein" evidence="1">
    <location>
        <begin position="25"/>
        <end position="588"/>
    </location>
</feature>
<dbReference type="AlphaFoldDB" id="A0A1H7KII5"/>
<dbReference type="InterPro" id="IPR022562">
    <property type="entry name" value="DUF3466"/>
</dbReference>
<dbReference type="CDD" id="cd00385">
    <property type="entry name" value="Isoprenoid_Biosyn_C1"/>
    <property type="match status" value="1"/>
</dbReference>
<dbReference type="RefSeq" id="WP_085284202.1">
    <property type="nucleotide sequence ID" value="NZ_FOBI01000003.1"/>
</dbReference>
<sequence>MRKFVKTILALGMTSALGLPAANAATYQVIDKGNVSSLKYTYSQQENNNGEAAISGTGIYNFPVQFQYFDEDDYDTIVALANRDHEAVHDLNDIEDEAALRAGTPTANDLSWVLRFLQARAGNSLYQQFGDIFAMTNFNGQTELFNVFDTNLPGTELFTRSTKEYIEGITNEGWVYGSASAPYLPLDFTESDGEQVTHWVRSFTTRGFFSPDGGNTIIEIVPPSETELPEDQRFGGESAILDISDSHYAVGYASTSIDKNGIDFITDESGGCADPERLKDVPFEVCVQGVVENIYNTEAFKWTIDEQGVVTSEALGQLVTPHPDDEREYINYAQAVNNHGVAVGFAYGWWDENETEPSVNERRELYAVVYKDGEVKDFTDDHSEYFRSKAYDINDGGIAVGHVTTYINGNLRTKFYHVDTNADTMAMVLPTDFFTGSSSTARAINEAGKIVGEGEVETHNDNASTPRRTHGFLYDISTETFTDLNNFLSCDSPYTIIEARDINDADEISATALVRVPRHDAKGELMFDEQGEQLFEDVVRAVSLKPIAGEIENCSEVEEKTERKGAGLGLSSLFLLVLVALRRRFHLA</sequence>
<dbReference type="EMBL" id="FOBI01000003">
    <property type="protein sequence ID" value="SEK86671.1"/>
    <property type="molecule type" value="Genomic_DNA"/>
</dbReference>
<organism evidence="2 3">
    <name type="scientific">Colwellia chukchiensis</name>
    <dbReference type="NCBI Taxonomy" id="641665"/>
    <lineage>
        <taxon>Bacteria</taxon>
        <taxon>Pseudomonadati</taxon>
        <taxon>Pseudomonadota</taxon>
        <taxon>Gammaproteobacteria</taxon>
        <taxon>Alteromonadales</taxon>
        <taxon>Colwelliaceae</taxon>
        <taxon>Colwellia</taxon>
    </lineage>
</organism>
<keyword evidence="3" id="KW-1185">Reference proteome</keyword>
<gene>
    <name evidence="2" type="ORF">SAMN05216262_103158</name>
</gene>
<keyword evidence="1" id="KW-0732">Signal</keyword>
<dbReference type="Pfam" id="PF11949">
    <property type="entry name" value="DUF3466"/>
    <property type="match status" value="1"/>
</dbReference>
<dbReference type="OrthoDB" id="6219137at2"/>
<proteinExistence type="predicted"/>
<dbReference type="STRING" id="641665.GCA_002104455_02637"/>
<evidence type="ECO:0000313" key="2">
    <source>
        <dbReference type="EMBL" id="SEK86671.1"/>
    </source>
</evidence>
<dbReference type="Proteomes" id="UP000199297">
    <property type="component" value="Unassembled WGS sequence"/>
</dbReference>
<protein>
    <recommendedName>
        <fullName evidence="4">DUF3466 family protein</fullName>
    </recommendedName>
</protein>